<name>A0ABS4GSJ9_9BACL</name>
<protein>
    <submittedName>
        <fullName evidence="1">Uncharacterized protein</fullName>
    </submittedName>
</protein>
<dbReference type="EMBL" id="JAGGKT010000010">
    <property type="protein sequence ID" value="MBP1933255.1"/>
    <property type="molecule type" value="Genomic_DNA"/>
</dbReference>
<dbReference type="Proteomes" id="UP001519343">
    <property type="component" value="Unassembled WGS sequence"/>
</dbReference>
<evidence type="ECO:0000313" key="1">
    <source>
        <dbReference type="EMBL" id="MBP1933255.1"/>
    </source>
</evidence>
<reference evidence="1 2" key="1">
    <citation type="submission" date="2021-03" db="EMBL/GenBank/DDBJ databases">
        <title>Genomic Encyclopedia of Type Strains, Phase IV (KMG-IV): sequencing the most valuable type-strain genomes for metagenomic binning, comparative biology and taxonomic classification.</title>
        <authorList>
            <person name="Goeker M."/>
        </authorList>
    </citation>
    <scope>NUCLEOTIDE SEQUENCE [LARGE SCALE GENOMIC DNA]</scope>
    <source>
        <strain evidence="1 2">DSM 24738</strain>
    </source>
</reference>
<sequence>MALNSVNREGCILTNTLERLVIYRLKKHGFKLVGPILIMEV</sequence>
<evidence type="ECO:0000313" key="2">
    <source>
        <dbReference type="Proteomes" id="UP001519343"/>
    </source>
</evidence>
<gene>
    <name evidence="1" type="ORF">J2Z37_003268</name>
</gene>
<accession>A0ABS4GSJ9</accession>
<comment type="caution">
    <text evidence="1">The sequence shown here is derived from an EMBL/GenBank/DDBJ whole genome shotgun (WGS) entry which is preliminary data.</text>
</comment>
<organism evidence="1 2">
    <name type="scientific">Ammoniphilus resinae</name>
    <dbReference type="NCBI Taxonomy" id="861532"/>
    <lineage>
        <taxon>Bacteria</taxon>
        <taxon>Bacillati</taxon>
        <taxon>Bacillota</taxon>
        <taxon>Bacilli</taxon>
        <taxon>Bacillales</taxon>
        <taxon>Paenibacillaceae</taxon>
        <taxon>Aneurinibacillus group</taxon>
        <taxon>Ammoniphilus</taxon>
    </lineage>
</organism>
<proteinExistence type="predicted"/>
<keyword evidence="2" id="KW-1185">Reference proteome</keyword>